<comment type="similarity">
    <text evidence="1 10">Belongs to the alkaline phosphatase family.</text>
</comment>
<feature type="binding site" evidence="9">
    <location>
        <position position="286"/>
    </location>
    <ligand>
        <name>Zn(2+)</name>
        <dbReference type="ChEBI" id="CHEBI:29105"/>
        <label>2</label>
    </ligand>
</feature>
<keyword evidence="4 9" id="KW-0479">Metal-binding</keyword>
<feature type="binding site" evidence="9">
    <location>
        <position position="290"/>
    </location>
    <ligand>
        <name>Zn(2+)</name>
        <dbReference type="ChEBI" id="CHEBI:29105"/>
        <label>2</label>
    </ligand>
</feature>
<feature type="binding site" evidence="9">
    <location>
        <position position="425"/>
    </location>
    <ligand>
        <name>Zn(2+)</name>
        <dbReference type="ChEBI" id="CHEBI:29105"/>
        <label>2</label>
    </ligand>
</feature>
<dbReference type="AlphaFoldDB" id="A0A8K0WP52"/>
<evidence type="ECO:0000313" key="14">
    <source>
        <dbReference type="Proteomes" id="UP000813444"/>
    </source>
</evidence>
<evidence type="ECO:0000256" key="4">
    <source>
        <dbReference type="ARBA" id="ARBA00022723"/>
    </source>
</evidence>
<evidence type="ECO:0000256" key="5">
    <source>
        <dbReference type="ARBA" id="ARBA00022801"/>
    </source>
</evidence>
<comment type="cofactor">
    <cofactor evidence="9">
        <name>Zn(2+)</name>
        <dbReference type="ChEBI" id="CHEBI:29105"/>
    </cofactor>
    <text evidence="9">Binds 2 Zn(2+) ions.</text>
</comment>
<evidence type="ECO:0000256" key="9">
    <source>
        <dbReference type="PIRSR" id="PIRSR601952-2"/>
    </source>
</evidence>
<feature type="binding site" evidence="9">
    <location>
        <position position="36"/>
    </location>
    <ligand>
        <name>Mg(2+)</name>
        <dbReference type="ChEBI" id="CHEBI:18420"/>
    </ligand>
</feature>
<protein>
    <recommendedName>
        <fullName evidence="2 11">Alkaline phosphatase</fullName>
        <ecNumber evidence="2 11">3.1.3.1</ecNumber>
    </recommendedName>
</protein>
<dbReference type="CDD" id="cd16012">
    <property type="entry name" value="ALP"/>
    <property type="match status" value="1"/>
</dbReference>
<feature type="binding site" evidence="9">
    <location>
        <position position="281"/>
    </location>
    <ligand>
        <name>Mg(2+)</name>
        <dbReference type="ChEBI" id="CHEBI:18420"/>
    </ligand>
</feature>
<dbReference type="Proteomes" id="UP000813444">
    <property type="component" value="Unassembled WGS sequence"/>
</dbReference>
<keyword evidence="14" id="KW-1185">Reference proteome</keyword>
<evidence type="ECO:0000256" key="1">
    <source>
        <dbReference type="ARBA" id="ARBA00005984"/>
    </source>
</evidence>
<evidence type="ECO:0000256" key="7">
    <source>
        <dbReference type="ARBA" id="ARBA00022842"/>
    </source>
</evidence>
<evidence type="ECO:0000256" key="10">
    <source>
        <dbReference type="RuleBase" id="RU003946"/>
    </source>
</evidence>
<sequence>MRLQALPLAVAGALLSGSAQAAPGAKAKNFIYVVPDGYGVASQVLARDYYSITNGEGTVARPDTSALGVDTMIVGSVKTQASDNLVTDSAASGTAYACGHKTYNGAISVDDDGLPVASVLEAAYLKGLKTGLVVTSRMSHATPAVYSAHVLYRDSENEIAAQQVGYSHPWGKFVNILIGGGRRHYLPTSQGGRREDGVNLVNWAVENGYNYAADKSEFEEAQEDGILPLPFLGLFTSSDLTYEVDRDVEREPSLLETTIAAIHTLADATKRSCKGYFIMVEASRIDHAAHANDATAHLHETLMYNEVMLWLKNYVEENPDTQLLSAADHECGGLTLIDGYDPLALARGQNSGDYIRALATNYAGDDLSGFLSDTILPAVGVVDYTEEDLSGWVSIANSEGASAAVNAIYDAFHAVAGINWSTGGHSAADVVLYGHAQGPRQAELERYIGGFRDNTELPGYVARVLDLDLDAATSKLRANGTNWVQKRELLADIKKRANEAAREHSHEY</sequence>
<feature type="chain" id="PRO_5035468864" description="Alkaline phosphatase" evidence="12">
    <location>
        <begin position="22"/>
        <end position="508"/>
    </location>
</feature>
<dbReference type="SUPFAM" id="SSF53649">
    <property type="entry name" value="Alkaline phosphatase-like"/>
    <property type="match status" value="1"/>
</dbReference>
<keyword evidence="3" id="KW-0597">Phosphoprotein</keyword>
<evidence type="ECO:0000256" key="8">
    <source>
        <dbReference type="PIRSR" id="PIRSR601952-1"/>
    </source>
</evidence>
<comment type="caution">
    <text evidence="13">The sequence shown here is derived from an EMBL/GenBank/DDBJ whole genome shotgun (WGS) entry which is preliminary data.</text>
</comment>
<dbReference type="EMBL" id="JAGPNK010000011">
    <property type="protein sequence ID" value="KAH7311485.1"/>
    <property type="molecule type" value="Genomic_DNA"/>
</dbReference>
<dbReference type="InterPro" id="IPR018299">
    <property type="entry name" value="Alkaline_phosphatase_AS"/>
</dbReference>
<feature type="signal peptide" evidence="12">
    <location>
        <begin position="1"/>
        <end position="21"/>
    </location>
</feature>
<feature type="binding site" evidence="9">
    <location>
        <position position="142"/>
    </location>
    <ligand>
        <name>Mg(2+)</name>
        <dbReference type="ChEBI" id="CHEBI:18420"/>
    </ligand>
</feature>
<dbReference type="GO" id="GO:0046872">
    <property type="term" value="F:metal ion binding"/>
    <property type="evidence" value="ECO:0007669"/>
    <property type="project" value="UniProtKB-KW"/>
</dbReference>
<dbReference type="GO" id="GO:0004035">
    <property type="term" value="F:alkaline phosphatase activity"/>
    <property type="evidence" value="ECO:0007669"/>
    <property type="project" value="UniProtKB-EC"/>
</dbReference>
<dbReference type="GO" id="GO:0000329">
    <property type="term" value="C:fungal-type vacuole membrane"/>
    <property type="evidence" value="ECO:0007669"/>
    <property type="project" value="TreeGrafter"/>
</dbReference>
<dbReference type="InterPro" id="IPR001952">
    <property type="entry name" value="Alkaline_phosphatase"/>
</dbReference>
<dbReference type="InterPro" id="IPR042085">
    <property type="entry name" value="Ap_crown"/>
</dbReference>
<comment type="catalytic activity">
    <reaction evidence="11">
        <text>a phosphate monoester + H2O = an alcohol + phosphate</text>
        <dbReference type="Rhea" id="RHEA:15017"/>
        <dbReference type="ChEBI" id="CHEBI:15377"/>
        <dbReference type="ChEBI" id="CHEBI:30879"/>
        <dbReference type="ChEBI" id="CHEBI:43474"/>
        <dbReference type="ChEBI" id="CHEBI:67140"/>
        <dbReference type="EC" id="3.1.3.1"/>
    </reaction>
</comment>
<gene>
    <name evidence="13" type="ORF">B0I35DRAFT_411676</name>
</gene>
<dbReference type="PRINTS" id="PR00113">
    <property type="entry name" value="ALKPHPHTASE"/>
</dbReference>
<dbReference type="PROSITE" id="PS00123">
    <property type="entry name" value="ALKALINE_PHOSPHATASE"/>
    <property type="match status" value="1"/>
</dbReference>
<dbReference type="InterPro" id="IPR017850">
    <property type="entry name" value="Alkaline_phosphatase_core_sf"/>
</dbReference>
<organism evidence="13 14">
    <name type="scientific">Stachybotrys elegans</name>
    <dbReference type="NCBI Taxonomy" id="80388"/>
    <lineage>
        <taxon>Eukaryota</taxon>
        <taxon>Fungi</taxon>
        <taxon>Dikarya</taxon>
        <taxon>Ascomycota</taxon>
        <taxon>Pezizomycotina</taxon>
        <taxon>Sordariomycetes</taxon>
        <taxon>Hypocreomycetidae</taxon>
        <taxon>Hypocreales</taxon>
        <taxon>Stachybotryaceae</taxon>
        <taxon>Stachybotrys</taxon>
    </lineage>
</organism>
<keyword evidence="7 9" id="KW-0460">Magnesium</keyword>
<dbReference type="PANTHER" id="PTHR11596:SF5">
    <property type="entry name" value="ALKALINE PHOSPHATASE"/>
    <property type="match status" value="1"/>
</dbReference>
<proteinExistence type="inferred from homology"/>
<keyword evidence="12" id="KW-0732">Signal</keyword>
<name>A0A8K0WP52_9HYPO</name>
<dbReference type="Gene3D" id="1.10.1200.140">
    <property type="entry name" value="Alkaline phosphatase, crown domain"/>
    <property type="match status" value="1"/>
</dbReference>
<keyword evidence="6 9" id="KW-0862">Zinc</keyword>
<dbReference type="Gene3D" id="3.40.720.10">
    <property type="entry name" value="Alkaline Phosphatase, subunit A"/>
    <property type="match status" value="1"/>
</dbReference>
<evidence type="ECO:0000256" key="11">
    <source>
        <dbReference type="RuleBase" id="RU003947"/>
    </source>
</evidence>
<dbReference type="EC" id="3.1.3.1" evidence="2 11"/>
<accession>A0A8K0WP52</accession>
<feature type="active site" description="Phosphoserine intermediate" evidence="8">
    <location>
        <position position="89"/>
    </location>
</feature>
<comment type="cofactor">
    <cofactor evidence="9">
        <name>Mg(2+)</name>
        <dbReference type="ChEBI" id="CHEBI:18420"/>
    </cofactor>
    <text evidence="9">Binds 1 Mg(2+) ion.</text>
</comment>
<feature type="binding site" evidence="9">
    <location>
        <position position="329"/>
    </location>
    <ligand>
        <name>Zn(2+)</name>
        <dbReference type="ChEBI" id="CHEBI:29105"/>
        <label>2</label>
    </ligand>
</feature>
<dbReference type="Pfam" id="PF00245">
    <property type="entry name" value="Alk_phosphatase"/>
    <property type="match status" value="1"/>
</dbReference>
<feature type="binding site" evidence="9">
    <location>
        <position position="140"/>
    </location>
    <ligand>
        <name>Mg(2+)</name>
        <dbReference type="ChEBI" id="CHEBI:18420"/>
    </ligand>
</feature>
<evidence type="ECO:0000256" key="3">
    <source>
        <dbReference type="ARBA" id="ARBA00022553"/>
    </source>
</evidence>
<evidence type="ECO:0000256" key="12">
    <source>
        <dbReference type="SAM" id="SignalP"/>
    </source>
</evidence>
<keyword evidence="5 11" id="KW-0378">Hydrolase</keyword>
<evidence type="ECO:0000256" key="2">
    <source>
        <dbReference type="ARBA" id="ARBA00012647"/>
    </source>
</evidence>
<dbReference type="OrthoDB" id="7392499at2759"/>
<reference evidence="13" key="1">
    <citation type="journal article" date="2021" name="Nat. Commun.">
        <title>Genetic determinants of endophytism in the Arabidopsis root mycobiome.</title>
        <authorList>
            <person name="Mesny F."/>
            <person name="Miyauchi S."/>
            <person name="Thiergart T."/>
            <person name="Pickel B."/>
            <person name="Atanasova L."/>
            <person name="Karlsson M."/>
            <person name="Huettel B."/>
            <person name="Barry K.W."/>
            <person name="Haridas S."/>
            <person name="Chen C."/>
            <person name="Bauer D."/>
            <person name="Andreopoulos W."/>
            <person name="Pangilinan J."/>
            <person name="LaButti K."/>
            <person name="Riley R."/>
            <person name="Lipzen A."/>
            <person name="Clum A."/>
            <person name="Drula E."/>
            <person name="Henrissat B."/>
            <person name="Kohler A."/>
            <person name="Grigoriev I.V."/>
            <person name="Martin F.M."/>
            <person name="Hacquard S."/>
        </authorList>
    </citation>
    <scope>NUCLEOTIDE SEQUENCE</scope>
    <source>
        <strain evidence="13">MPI-CAGE-CH-0235</strain>
    </source>
</reference>
<feature type="binding site" evidence="9">
    <location>
        <position position="36"/>
    </location>
    <ligand>
        <name>Zn(2+)</name>
        <dbReference type="ChEBI" id="CHEBI:29105"/>
        <label>2</label>
    </ligand>
</feature>
<feature type="binding site" evidence="9">
    <location>
        <position position="328"/>
    </location>
    <ligand>
        <name>Zn(2+)</name>
        <dbReference type="ChEBI" id="CHEBI:29105"/>
        <label>2</label>
    </ligand>
</feature>
<dbReference type="PANTHER" id="PTHR11596">
    <property type="entry name" value="ALKALINE PHOSPHATASE"/>
    <property type="match status" value="1"/>
</dbReference>
<dbReference type="SMART" id="SM00098">
    <property type="entry name" value="alkPPc"/>
    <property type="match status" value="1"/>
</dbReference>
<evidence type="ECO:0000256" key="6">
    <source>
        <dbReference type="ARBA" id="ARBA00022833"/>
    </source>
</evidence>
<evidence type="ECO:0000313" key="13">
    <source>
        <dbReference type="EMBL" id="KAH7311485.1"/>
    </source>
</evidence>